<proteinExistence type="predicted"/>
<dbReference type="RefSeq" id="WP_272088158.1">
    <property type="nucleotide sequence ID" value="NZ_JAQNDL010000002.1"/>
</dbReference>
<organism evidence="1 2">
    <name type="scientific">Nannocystis bainbridge</name>
    <dbReference type="NCBI Taxonomy" id="2995303"/>
    <lineage>
        <taxon>Bacteria</taxon>
        <taxon>Pseudomonadati</taxon>
        <taxon>Myxococcota</taxon>
        <taxon>Polyangia</taxon>
        <taxon>Nannocystales</taxon>
        <taxon>Nannocystaceae</taxon>
        <taxon>Nannocystis</taxon>
    </lineage>
</organism>
<evidence type="ECO:0000313" key="2">
    <source>
        <dbReference type="Proteomes" id="UP001221686"/>
    </source>
</evidence>
<evidence type="ECO:0000313" key="1">
    <source>
        <dbReference type="EMBL" id="MDC0719654.1"/>
    </source>
</evidence>
<dbReference type="EMBL" id="JAQNDL010000002">
    <property type="protein sequence ID" value="MDC0719654.1"/>
    <property type="molecule type" value="Genomic_DNA"/>
</dbReference>
<dbReference type="Pfam" id="PF05114">
    <property type="entry name" value="MbnB_TglH_ChrH"/>
    <property type="match status" value="1"/>
</dbReference>
<dbReference type="PANTHER" id="PTHR42194:SF1">
    <property type="entry name" value="UPF0276 PROTEIN HI_1600"/>
    <property type="match status" value="1"/>
</dbReference>
<dbReference type="SUPFAM" id="SSF51658">
    <property type="entry name" value="Xylose isomerase-like"/>
    <property type="match status" value="1"/>
</dbReference>
<dbReference type="InterPro" id="IPR036237">
    <property type="entry name" value="Xyl_isomerase-like_sf"/>
</dbReference>
<sequence>MSLRTCPIGHVLTDLSRMPDFLDRVRALPRLGLGVSTEYGARRQDGALDPLELRRRRPDCAGFLEVGVEVVKGLDDDARAWAAAGLPTTYHFLDINLDEPEDFDPEWLAAVRTIAGELRPAWLCGDAGLWHLGRRDRGHMLLLPPILVEEAIGPLADGLQALREATGLEVLPENPPGAAFVGDMHLLDFFARVAERADTGLLLDCAHLAMFQRARGHAPRTGFDGFPWDRVVELHVAGGRVHDTAGLAWVEDDHGTEVLPDTWDIANEAARRAVNLRSIVVECERNPIDAVLPLFDRVAALWPARGPEAA</sequence>
<gene>
    <name evidence="1" type="ORF">POL25_22305</name>
</gene>
<keyword evidence="2" id="KW-1185">Reference proteome</keyword>
<name>A0ABT5E1B1_9BACT</name>
<dbReference type="PANTHER" id="PTHR42194">
    <property type="entry name" value="UPF0276 PROTEIN HI_1600"/>
    <property type="match status" value="1"/>
</dbReference>
<dbReference type="Proteomes" id="UP001221686">
    <property type="component" value="Unassembled WGS sequence"/>
</dbReference>
<dbReference type="Gene3D" id="3.20.20.150">
    <property type="entry name" value="Divalent-metal-dependent TIM barrel enzymes"/>
    <property type="match status" value="1"/>
</dbReference>
<comment type="caution">
    <text evidence="1">The sequence shown here is derived from an EMBL/GenBank/DDBJ whole genome shotgun (WGS) entry which is preliminary data.</text>
</comment>
<protein>
    <submittedName>
        <fullName evidence="1">DUF692 family protein</fullName>
    </submittedName>
</protein>
<reference evidence="1 2" key="1">
    <citation type="submission" date="2022-11" db="EMBL/GenBank/DDBJ databases">
        <title>Minimal conservation of predation-associated metabolite biosynthetic gene clusters underscores biosynthetic potential of Myxococcota including descriptions for ten novel species: Archangium lansinium sp. nov., Myxococcus landrumus sp. nov., Nannocystis bai.</title>
        <authorList>
            <person name="Ahearne A."/>
            <person name="Stevens C."/>
            <person name="Dowd S."/>
        </authorList>
    </citation>
    <scope>NUCLEOTIDE SEQUENCE [LARGE SCALE GENOMIC DNA]</scope>
    <source>
        <strain evidence="1 2">BB15-2</strain>
    </source>
</reference>
<dbReference type="InterPro" id="IPR007801">
    <property type="entry name" value="MbnB/TglH/ChrH"/>
</dbReference>
<accession>A0ABT5E1B1</accession>